<comment type="caution">
    <text evidence="1">The sequence shown here is derived from an EMBL/GenBank/DDBJ whole genome shotgun (WGS) entry which is preliminary data.</text>
</comment>
<accession>A0A9D2I7S8</accession>
<dbReference type="AlphaFoldDB" id="A0A9D2I7S8"/>
<name>A0A9D2I7S8_9FIRM</name>
<proteinExistence type="predicted"/>
<dbReference type="Proteomes" id="UP000886858">
    <property type="component" value="Unassembled WGS sequence"/>
</dbReference>
<reference evidence="1" key="2">
    <citation type="submission" date="2021-04" db="EMBL/GenBank/DDBJ databases">
        <authorList>
            <person name="Gilroy R."/>
        </authorList>
    </citation>
    <scope>NUCLEOTIDE SEQUENCE</scope>
    <source>
        <strain evidence="1">CHK179-7159</strain>
    </source>
</reference>
<dbReference type="EMBL" id="DWYY01000179">
    <property type="protein sequence ID" value="HJA94520.1"/>
    <property type="molecule type" value="Genomic_DNA"/>
</dbReference>
<reference evidence="1" key="1">
    <citation type="journal article" date="2021" name="PeerJ">
        <title>Extensive microbial diversity within the chicken gut microbiome revealed by metagenomics and culture.</title>
        <authorList>
            <person name="Gilroy R."/>
            <person name="Ravi A."/>
            <person name="Getino M."/>
            <person name="Pursley I."/>
            <person name="Horton D.L."/>
            <person name="Alikhan N.F."/>
            <person name="Baker D."/>
            <person name="Gharbi K."/>
            <person name="Hall N."/>
            <person name="Watson M."/>
            <person name="Adriaenssens E.M."/>
            <person name="Foster-Nyarko E."/>
            <person name="Jarju S."/>
            <person name="Secka A."/>
            <person name="Antonio M."/>
            <person name="Oren A."/>
            <person name="Chaudhuri R.R."/>
            <person name="La Ragione R."/>
            <person name="Hildebrand F."/>
            <person name="Pallen M.J."/>
        </authorList>
    </citation>
    <scope>NUCLEOTIDE SEQUENCE</scope>
    <source>
        <strain evidence="1">CHK179-7159</strain>
    </source>
</reference>
<evidence type="ECO:0000313" key="1">
    <source>
        <dbReference type="EMBL" id="HJA94520.1"/>
    </source>
</evidence>
<evidence type="ECO:0000313" key="2">
    <source>
        <dbReference type="Proteomes" id="UP000886858"/>
    </source>
</evidence>
<organism evidence="1 2">
    <name type="scientific">Candidatus Eisenbergiella merdipullorum</name>
    <dbReference type="NCBI Taxonomy" id="2838553"/>
    <lineage>
        <taxon>Bacteria</taxon>
        <taxon>Bacillati</taxon>
        <taxon>Bacillota</taxon>
        <taxon>Clostridia</taxon>
        <taxon>Lachnospirales</taxon>
        <taxon>Lachnospiraceae</taxon>
        <taxon>Eisenbergiella</taxon>
    </lineage>
</organism>
<sequence>MDDHYREGQCFEKITYGGKTFAIGLCGDLWMDNRSEEMKALNTDAALWTVWCDYRADEWNSYIKQEYDEQ</sequence>
<gene>
    <name evidence="1" type="ORF">H9717_15640</name>
</gene>
<protein>
    <submittedName>
        <fullName evidence="1">Uncharacterized protein</fullName>
    </submittedName>
</protein>